<feature type="active site" evidence="10 12">
    <location>
        <position position="683"/>
    </location>
</feature>
<dbReference type="OrthoDB" id="5477751at2"/>
<evidence type="ECO:0000256" key="12">
    <source>
        <dbReference type="PIRSR" id="PIRSR001174-1"/>
    </source>
</evidence>
<evidence type="ECO:0000256" key="8">
    <source>
        <dbReference type="ARBA" id="ARBA00023016"/>
    </source>
</evidence>
<dbReference type="InterPro" id="IPR003111">
    <property type="entry name" value="Lon_prtase_N"/>
</dbReference>
<evidence type="ECO:0000313" key="18">
    <source>
        <dbReference type="EMBL" id="SFF15948.1"/>
    </source>
</evidence>
<comment type="subunit">
    <text evidence="10 11">Homohexamer. Organized in a ring with a central cavity.</text>
</comment>
<dbReference type="FunFam" id="1.20.5.5270:FF:000002">
    <property type="entry name" value="Lon protease homolog"/>
    <property type="match status" value="1"/>
</dbReference>
<dbReference type="RefSeq" id="WP_096328155.1">
    <property type="nucleotide sequence ID" value="NZ_FOMX01000032.1"/>
</dbReference>
<dbReference type="SMART" id="SM00464">
    <property type="entry name" value="LON"/>
    <property type="match status" value="1"/>
</dbReference>
<dbReference type="HAMAP" id="MF_01973">
    <property type="entry name" value="lon_bact"/>
    <property type="match status" value="1"/>
</dbReference>
<name>A0A1I2GFF9_9BACT</name>
<dbReference type="PANTHER" id="PTHR10046">
    <property type="entry name" value="ATP DEPENDENT LON PROTEASE FAMILY MEMBER"/>
    <property type="match status" value="1"/>
</dbReference>
<dbReference type="PROSITE" id="PS51786">
    <property type="entry name" value="LON_PROTEOLYTIC"/>
    <property type="match status" value="1"/>
</dbReference>
<comment type="induction">
    <text evidence="10">By heat shock.</text>
</comment>
<gene>
    <name evidence="10" type="primary">lon</name>
    <name evidence="18" type="ORF">SAMN02745121_07236</name>
</gene>
<dbReference type="GO" id="GO:0034605">
    <property type="term" value="P:cellular response to heat"/>
    <property type="evidence" value="ECO:0007669"/>
    <property type="project" value="UniProtKB-UniRule"/>
</dbReference>
<dbReference type="InterPro" id="IPR027543">
    <property type="entry name" value="Lon_bac"/>
</dbReference>
<dbReference type="InterPro" id="IPR014721">
    <property type="entry name" value="Ribsml_uS5_D2-typ_fold_subgr"/>
</dbReference>
<dbReference type="InterPro" id="IPR027065">
    <property type="entry name" value="Lon_Prtase"/>
</dbReference>
<dbReference type="InterPro" id="IPR008268">
    <property type="entry name" value="Peptidase_S16_AS"/>
</dbReference>
<dbReference type="AlphaFoldDB" id="A0A1I2GFF9"/>
<dbReference type="Gene3D" id="2.30.130.40">
    <property type="entry name" value="LON domain-like"/>
    <property type="match status" value="1"/>
</dbReference>
<evidence type="ECO:0000259" key="17">
    <source>
        <dbReference type="PROSITE" id="PS51787"/>
    </source>
</evidence>
<dbReference type="NCBIfam" id="TIGR00763">
    <property type="entry name" value="lon"/>
    <property type="match status" value="1"/>
</dbReference>
<dbReference type="CDD" id="cd19500">
    <property type="entry name" value="RecA-like_Lon"/>
    <property type="match status" value="1"/>
</dbReference>
<dbReference type="Gene3D" id="3.40.50.300">
    <property type="entry name" value="P-loop containing nucleotide triphosphate hydrolases"/>
    <property type="match status" value="1"/>
</dbReference>
<feature type="domain" description="Lon proteolytic" evidence="16">
    <location>
        <begin position="596"/>
        <end position="777"/>
    </location>
</feature>
<dbReference type="PROSITE" id="PS01046">
    <property type="entry name" value="LON_SER"/>
    <property type="match status" value="1"/>
</dbReference>
<dbReference type="EMBL" id="FOMX01000032">
    <property type="protein sequence ID" value="SFF15948.1"/>
    <property type="molecule type" value="Genomic_DNA"/>
</dbReference>
<dbReference type="Proteomes" id="UP000199400">
    <property type="component" value="Unassembled WGS sequence"/>
</dbReference>
<dbReference type="Pfam" id="PF00004">
    <property type="entry name" value="AAA"/>
    <property type="match status" value="1"/>
</dbReference>
<proteinExistence type="evidence at transcript level"/>
<dbReference type="InterPro" id="IPR004815">
    <property type="entry name" value="Lon_bac/euk-typ"/>
</dbReference>
<keyword evidence="4 10" id="KW-0547">Nucleotide-binding</keyword>
<evidence type="ECO:0000256" key="9">
    <source>
        <dbReference type="ARBA" id="ARBA00050665"/>
    </source>
</evidence>
<evidence type="ECO:0000256" key="2">
    <source>
        <dbReference type="ARBA" id="ARBA00022490"/>
    </source>
</evidence>
<dbReference type="InterPro" id="IPR003593">
    <property type="entry name" value="AAA+_ATPase"/>
</dbReference>
<dbReference type="Pfam" id="PF22667">
    <property type="entry name" value="Lon_lid"/>
    <property type="match status" value="1"/>
</dbReference>
<feature type="domain" description="Lon N-terminal" evidence="17">
    <location>
        <begin position="10"/>
        <end position="206"/>
    </location>
</feature>
<evidence type="ECO:0000313" key="19">
    <source>
        <dbReference type="Proteomes" id="UP000199400"/>
    </source>
</evidence>
<evidence type="ECO:0000256" key="13">
    <source>
        <dbReference type="PIRSR" id="PIRSR001174-2"/>
    </source>
</evidence>
<dbReference type="InterPro" id="IPR020568">
    <property type="entry name" value="Ribosomal_Su5_D2-typ_SF"/>
</dbReference>
<dbReference type="PROSITE" id="PS51787">
    <property type="entry name" value="LON_N"/>
    <property type="match status" value="1"/>
</dbReference>
<dbReference type="SUPFAM" id="SSF54211">
    <property type="entry name" value="Ribosomal protein S5 domain 2-like"/>
    <property type="match status" value="1"/>
</dbReference>
<evidence type="ECO:0000256" key="3">
    <source>
        <dbReference type="ARBA" id="ARBA00022670"/>
    </source>
</evidence>
<evidence type="ECO:0000256" key="4">
    <source>
        <dbReference type="ARBA" id="ARBA00022741"/>
    </source>
</evidence>
<keyword evidence="5 10" id="KW-0378">Hydrolase</keyword>
<evidence type="ECO:0000259" key="16">
    <source>
        <dbReference type="PROSITE" id="PS51786"/>
    </source>
</evidence>
<dbReference type="FunFam" id="3.40.50.300:FF:000021">
    <property type="entry name" value="Lon protease homolog"/>
    <property type="match status" value="1"/>
</dbReference>
<dbReference type="Gene3D" id="1.20.5.5270">
    <property type="match status" value="1"/>
</dbReference>
<dbReference type="FunFam" id="3.30.230.10:FF:000019">
    <property type="entry name" value="Lon protease homolog 2, peroxisomal"/>
    <property type="match status" value="1"/>
</dbReference>
<dbReference type="GO" id="GO:0006515">
    <property type="term" value="P:protein quality control for misfolded or incompletely synthesized proteins"/>
    <property type="evidence" value="ECO:0007669"/>
    <property type="project" value="UniProtKB-UniRule"/>
</dbReference>
<evidence type="ECO:0000256" key="10">
    <source>
        <dbReference type="HAMAP-Rule" id="MF_01973"/>
    </source>
</evidence>
<keyword evidence="2 10" id="KW-0963">Cytoplasm</keyword>
<evidence type="ECO:0000256" key="5">
    <source>
        <dbReference type="ARBA" id="ARBA00022801"/>
    </source>
</evidence>
<dbReference type="InterPro" id="IPR046336">
    <property type="entry name" value="Lon_prtase_N_sf"/>
</dbReference>
<dbReference type="GO" id="GO:0005737">
    <property type="term" value="C:cytoplasm"/>
    <property type="evidence" value="ECO:0007669"/>
    <property type="project" value="UniProtKB-SubCell"/>
</dbReference>
<keyword evidence="3 10" id="KW-0645">Protease</keyword>
<dbReference type="Pfam" id="PF02190">
    <property type="entry name" value="LON_substr_bdg"/>
    <property type="match status" value="1"/>
</dbReference>
<evidence type="ECO:0000256" key="7">
    <source>
        <dbReference type="ARBA" id="ARBA00022840"/>
    </source>
</evidence>
<dbReference type="InterPro" id="IPR015947">
    <property type="entry name" value="PUA-like_sf"/>
</dbReference>
<keyword evidence="6 10" id="KW-0720">Serine protease</keyword>
<comment type="function">
    <text evidence="10">ATP-dependent serine protease that mediates the selective degradation of mutant and abnormal proteins as well as certain short-lived regulatory proteins. Required for cellular homeostasis and for survival from DNA damage and developmental changes induced by stress. Degrades polypeptides processively to yield small peptide fragments that are 5 to 10 amino acids long. Binds to DNA in a double-stranded, site-specific manner.</text>
</comment>
<evidence type="ECO:0000256" key="11">
    <source>
        <dbReference type="PIRNR" id="PIRNR001174"/>
    </source>
</evidence>
<evidence type="ECO:0000256" key="1">
    <source>
        <dbReference type="ARBA" id="ARBA00004496"/>
    </source>
</evidence>
<protein>
    <recommendedName>
        <fullName evidence="10 11">Lon protease</fullName>
        <ecNumber evidence="10 11">3.4.21.53</ecNumber>
    </recommendedName>
    <alternativeName>
        <fullName evidence="10">ATP-dependent protease La</fullName>
    </alternativeName>
</protein>
<dbReference type="GO" id="GO:0005524">
    <property type="term" value="F:ATP binding"/>
    <property type="evidence" value="ECO:0007669"/>
    <property type="project" value="UniProtKB-UniRule"/>
</dbReference>
<comment type="catalytic activity">
    <reaction evidence="9 10 11 14">
        <text>Hydrolysis of proteins in presence of ATP.</text>
        <dbReference type="EC" id="3.4.21.53"/>
    </reaction>
</comment>
<feature type="binding site" evidence="10 13">
    <location>
        <begin position="357"/>
        <end position="364"/>
    </location>
    <ligand>
        <name>ATP</name>
        <dbReference type="ChEBI" id="CHEBI:30616"/>
    </ligand>
</feature>
<keyword evidence="7 10" id="KW-0067">ATP-binding</keyword>
<dbReference type="PIRSF" id="PIRSF001174">
    <property type="entry name" value="Lon_proteas"/>
    <property type="match status" value="1"/>
</dbReference>
<dbReference type="Gene3D" id="1.20.58.1480">
    <property type="match status" value="1"/>
</dbReference>
<dbReference type="STRING" id="54.SAMN02745121_07236"/>
<dbReference type="GO" id="GO:0016887">
    <property type="term" value="F:ATP hydrolysis activity"/>
    <property type="evidence" value="ECO:0007669"/>
    <property type="project" value="UniProtKB-UniRule"/>
</dbReference>
<dbReference type="InterPro" id="IPR008269">
    <property type="entry name" value="Lon_proteolytic"/>
</dbReference>
<dbReference type="InterPro" id="IPR003959">
    <property type="entry name" value="ATPase_AAA_core"/>
</dbReference>
<keyword evidence="8 10" id="KW-0346">Stress response</keyword>
<reference evidence="19" key="1">
    <citation type="submission" date="2016-10" db="EMBL/GenBank/DDBJ databases">
        <authorList>
            <person name="Varghese N."/>
            <person name="Submissions S."/>
        </authorList>
    </citation>
    <scope>NUCLEOTIDE SEQUENCE [LARGE SCALE GENOMIC DNA]</scope>
    <source>
        <strain evidence="19">ATCC 25963</strain>
    </source>
</reference>
<dbReference type="InterPro" id="IPR027417">
    <property type="entry name" value="P-loop_NTPase"/>
</dbReference>
<evidence type="ECO:0000256" key="6">
    <source>
        <dbReference type="ARBA" id="ARBA00022825"/>
    </source>
</evidence>
<comment type="similarity">
    <text evidence="10 11 14 15">Belongs to the peptidase S16 family.</text>
</comment>
<dbReference type="Gene3D" id="1.10.8.60">
    <property type="match status" value="1"/>
</dbReference>
<dbReference type="SUPFAM" id="SSF88697">
    <property type="entry name" value="PUA domain-like"/>
    <property type="match status" value="1"/>
</dbReference>
<dbReference type="GO" id="GO:0043565">
    <property type="term" value="F:sequence-specific DNA binding"/>
    <property type="evidence" value="ECO:0007669"/>
    <property type="project" value="UniProtKB-UniRule"/>
</dbReference>
<evidence type="ECO:0000256" key="15">
    <source>
        <dbReference type="RuleBase" id="RU000591"/>
    </source>
</evidence>
<feature type="active site" evidence="10 12">
    <location>
        <position position="726"/>
    </location>
</feature>
<dbReference type="GO" id="GO:0004176">
    <property type="term" value="F:ATP-dependent peptidase activity"/>
    <property type="evidence" value="ECO:0007669"/>
    <property type="project" value="UniProtKB-UniRule"/>
</dbReference>
<dbReference type="SUPFAM" id="SSF52540">
    <property type="entry name" value="P-loop containing nucleoside triphosphate hydrolases"/>
    <property type="match status" value="1"/>
</dbReference>
<dbReference type="InterPro" id="IPR054594">
    <property type="entry name" value="Lon_lid"/>
</dbReference>
<dbReference type="GO" id="GO:0004252">
    <property type="term" value="F:serine-type endopeptidase activity"/>
    <property type="evidence" value="ECO:0007669"/>
    <property type="project" value="UniProtKB-UniRule"/>
</dbReference>
<sequence>MSHPEYPSVIPLLPLRNGVLFPGTVITVPVGRARSIAMIEAVGQDAIVGIAVQRDARMVDPELADLQPVGTYARVRQVRRTGERNYQVVLEGLGRFSLKTILHGKPYWTAEVEQLPDENSDPTEAKLLAGALGSRMREKLQEIAPDMSSSFGQWIELLGRGDDSGLLADRVAAALSLDTDKEVQVLLTRDVSERLRLVSRLLDEAITLAELKHKIDSEVRRGLHSNQREVLLRQQLRAIQKELGEEPKSDDLQALRDRLDKAGLPEEARKVADRELARLEAMNNAHAEFGVIRTYLEWIADLPWNKRASGTLEIDAIANKLDADHFGLEEVKKRILEHMAVLKVSGNTRATLLCLAGPPGVGKTSLGQSIADATGRPFVRIALGGVRDEAEIRGHRRTYVGALPGRLLHALKKAGKKNPVVLLDEIDKLGNSWMGSPDAALLEVLDPEQNKTFTDHYLELPFDLSEVLFICTANSLDTISAPLRDRLEVIELSGYTLEEKLHIAKDHLLPKQIKDHAIAAGTLTVTDESIKTIIRDYTREAGVRQLGRELTKLCRALTLEIARADEGKSPRLHIDASDLHKYLGKPKFQSEVAERTAVPGVATGLAWTPVGGDILFVETSRMPGKGSLEITGQLGDVMKESARAALTYVRSNANQLGVDVNFLDRQDLHIHVPAGAVPKDGPSAGVTMFTALTSLLTGRRVRNDTAMTGECTLRGRVLPVGGIKSKVLAAHRAGIKRVVLPHRNARDIEDVPEDVRQQIEFIFAEDMRQVLDAALEPVVLPPESLAADSPRAEA</sequence>
<keyword evidence="19" id="KW-1185">Reference proteome</keyword>
<dbReference type="Pfam" id="PF05362">
    <property type="entry name" value="Lon_C"/>
    <property type="match status" value="1"/>
</dbReference>
<organism evidence="18 19">
    <name type="scientific">Nannocystis exedens</name>
    <dbReference type="NCBI Taxonomy" id="54"/>
    <lineage>
        <taxon>Bacteria</taxon>
        <taxon>Pseudomonadati</taxon>
        <taxon>Myxococcota</taxon>
        <taxon>Polyangia</taxon>
        <taxon>Nannocystales</taxon>
        <taxon>Nannocystaceae</taxon>
        <taxon>Nannocystis</taxon>
    </lineage>
</organism>
<dbReference type="SMART" id="SM00382">
    <property type="entry name" value="AAA"/>
    <property type="match status" value="1"/>
</dbReference>
<evidence type="ECO:0000256" key="14">
    <source>
        <dbReference type="PROSITE-ProRule" id="PRU01122"/>
    </source>
</evidence>
<accession>A0A1I2GFF9</accession>
<dbReference type="EC" id="3.4.21.53" evidence="10 11"/>
<comment type="subcellular location">
    <subcellularLocation>
        <location evidence="1 10 11">Cytoplasm</location>
    </subcellularLocation>
</comment>
<dbReference type="Gene3D" id="3.30.230.10">
    <property type="match status" value="1"/>
</dbReference>
<dbReference type="PRINTS" id="PR00830">
    <property type="entry name" value="ENDOLAPTASE"/>
</dbReference>